<dbReference type="Gene3D" id="3.40.30.10">
    <property type="entry name" value="Glutaredoxin"/>
    <property type="match status" value="1"/>
</dbReference>
<sequence>MLDRVTDRIRRLLPRRDAAAAAGARVPEVRLVGRRGCHLCDEARPVVARECARVGARLQEASVDDDPRLHAAYWDRIPVVEVDGRVVEQLRVDAERLRRVLAAAARGEGPAERLTW</sequence>
<name>A0ABW0GS30_9MICO</name>
<dbReference type="InterPro" id="IPR008554">
    <property type="entry name" value="Glutaredoxin-like"/>
</dbReference>
<dbReference type="SUPFAM" id="SSF52833">
    <property type="entry name" value="Thioredoxin-like"/>
    <property type="match status" value="1"/>
</dbReference>
<accession>A0ABW0GS30</accession>
<organism evidence="1 2">
    <name type="scientific">Aquipuribacter nitratireducens</name>
    <dbReference type="NCBI Taxonomy" id="650104"/>
    <lineage>
        <taxon>Bacteria</taxon>
        <taxon>Bacillati</taxon>
        <taxon>Actinomycetota</taxon>
        <taxon>Actinomycetes</taxon>
        <taxon>Micrococcales</taxon>
        <taxon>Intrasporangiaceae</taxon>
        <taxon>Aquipuribacter</taxon>
    </lineage>
</organism>
<protein>
    <submittedName>
        <fullName evidence="1">Glutaredoxin family protein</fullName>
    </submittedName>
</protein>
<dbReference type="EMBL" id="JBHSLD010000028">
    <property type="protein sequence ID" value="MFC5382535.1"/>
    <property type="molecule type" value="Genomic_DNA"/>
</dbReference>
<reference evidence="2" key="1">
    <citation type="journal article" date="2019" name="Int. J. Syst. Evol. Microbiol.">
        <title>The Global Catalogue of Microorganisms (GCM) 10K type strain sequencing project: providing services to taxonomists for standard genome sequencing and annotation.</title>
        <authorList>
            <consortium name="The Broad Institute Genomics Platform"/>
            <consortium name="The Broad Institute Genome Sequencing Center for Infectious Disease"/>
            <person name="Wu L."/>
            <person name="Ma J."/>
        </authorList>
    </citation>
    <scope>NUCLEOTIDE SEQUENCE [LARGE SCALE GENOMIC DNA]</scope>
    <source>
        <strain evidence="2">CCUG 43114</strain>
    </source>
</reference>
<dbReference type="Pfam" id="PF05768">
    <property type="entry name" value="Glrx-like"/>
    <property type="match status" value="1"/>
</dbReference>
<proteinExistence type="predicted"/>
<evidence type="ECO:0000313" key="1">
    <source>
        <dbReference type="EMBL" id="MFC5382535.1"/>
    </source>
</evidence>
<comment type="caution">
    <text evidence="1">The sequence shown here is derived from an EMBL/GenBank/DDBJ whole genome shotgun (WGS) entry which is preliminary data.</text>
</comment>
<dbReference type="RefSeq" id="WP_340270163.1">
    <property type="nucleotide sequence ID" value="NZ_JBBEOG010000006.1"/>
</dbReference>
<dbReference type="InterPro" id="IPR036249">
    <property type="entry name" value="Thioredoxin-like_sf"/>
</dbReference>
<evidence type="ECO:0000313" key="2">
    <source>
        <dbReference type="Proteomes" id="UP001596122"/>
    </source>
</evidence>
<dbReference type="Proteomes" id="UP001596122">
    <property type="component" value="Unassembled WGS sequence"/>
</dbReference>
<keyword evidence="2" id="KW-1185">Reference proteome</keyword>
<gene>
    <name evidence="1" type="ORF">ACFPJ6_17365</name>
</gene>